<dbReference type="PIRSF" id="PIRSF002741">
    <property type="entry name" value="MppA"/>
    <property type="match status" value="1"/>
</dbReference>
<dbReference type="Gene3D" id="3.40.190.10">
    <property type="entry name" value="Periplasmic binding protein-like II"/>
    <property type="match status" value="1"/>
</dbReference>
<dbReference type="GO" id="GO:0030288">
    <property type="term" value="C:outer membrane-bounded periplasmic space"/>
    <property type="evidence" value="ECO:0007669"/>
    <property type="project" value="UniProtKB-ARBA"/>
</dbReference>
<dbReference type="InterPro" id="IPR000914">
    <property type="entry name" value="SBP_5_dom"/>
</dbReference>
<dbReference type="AlphaFoldDB" id="A0A7X3LWJ3"/>
<evidence type="ECO:0000256" key="2">
    <source>
        <dbReference type="ARBA" id="ARBA00005695"/>
    </source>
</evidence>
<evidence type="ECO:0000313" key="4">
    <source>
        <dbReference type="EMBL" id="MXN66367.1"/>
    </source>
</evidence>
<accession>A0A7X3LWJ3</accession>
<comment type="subcellular location">
    <subcellularLocation>
        <location evidence="1">Periplasm</location>
    </subcellularLocation>
</comment>
<dbReference type="Proteomes" id="UP000433101">
    <property type="component" value="Unassembled WGS sequence"/>
</dbReference>
<gene>
    <name evidence="4" type="ORF">GR183_15740</name>
</gene>
<dbReference type="EMBL" id="WUMV01000007">
    <property type="protein sequence ID" value="MXN66367.1"/>
    <property type="molecule type" value="Genomic_DNA"/>
</dbReference>
<feature type="domain" description="Solute-binding protein family 5" evidence="3">
    <location>
        <begin position="86"/>
        <end position="440"/>
    </location>
</feature>
<dbReference type="GO" id="GO:0015833">
    <property type="term" value="P:peptide transport"/>
    <property type="evidence" value="ECO:0007669"/>
    <property type="project" value="TreeGrafter"/>
</dbReference>
<dbReference type="Gene3D" id="3.10.105.10">
    <property type="entry name" value="Dipeptide-binding Protein, Domain 3"/>
    <property type="match status" value="1"/>
</dbReference>
<dbReference type="GO" id="GO:1904680">
    <property type="term" value="F:peptide transmembrane transporter activity"/>
    <property type="evidence" value="ECO:0007669"/>
    <property type="project" value="TreeGrafter"/>
</dbReference>
<evidence type="ECO:0000256" key="1">
    <source>
        <dbReference type="ARBA" id="ARBA00004418"/>
    </source>
</evidence>
<dbReference type="InterPro" id="IPR039424">
    <property type="entry name" value="SBP_5"/>
</dbReference>
<keyword evidence="5" id="KW-1185">Reference proteome</keyword>
<comment type="similarity">
    <text evidence="2">Belongs to the bacterial solute-binding protein 5 family.</text>
</comment>
<protein>
    <submittedName>
        <fullName evidence="4">Peptide ABC transporter substrate-binding protein</fullName>
    </submittedName>
</protein>
<dbReference type="PANTHER" id="PTHR30290">
    <property type="entry name" value="PERIPLASMIC BINDING COMPONENT OF ABC TRANSPORTER"/>
    <property type="match status" value="1"/>
</dbReference>
<evidence type="ECO:0000259" key="3">
    <source>
        <dbReference type="Pfam" id="PF00496"/>
    </source>
</evidence>
<dbReference type="InterPro" id="IPR030678">
    <property type="entry name" value="Peptide/Ni-bd"/>
</dbReference>
<organism evidence="4 5">
    <name type="scientific">Stappia sediminis</name>
    <dbReference type="NCBI Taxonomy" id="2692190"/>
    <lineage>
        <taxon>Bacteria</taxon>
        <taxon>Pseudomonadati</taxon>
        <taxon>Pseudomonadota</taxon>
        <taxon>Alphaproteobacteria</taxon>
        <taxon>Hyphomicrobiales</taxon>
        <taxon>Stappiaceae</taxon>
        <taxon>Stappia</taxon>
    </lineage>
</organism>
<comment type="caution">
    <text evidence="4">The sequence shown here is derived from an EMBL/GenBank/DDBJ whole genome shotgun (WGS) entry which is preliminary data.</text>
</comment>
<dbReference type="SUPFAM" id="SSF53850">
    <property type="entry name" value="Periplasmic binding protein-like II"/>
    <property type="match status" value="1"/>
</dbReference>
<sequence>MTAKFDPFTAASTTRRRFLAGAAGLGALAAMPIKVWAAGNTLNIRTYTEADNFDPVDASGFGEEMLYGAIYRKLIQYTPGNEWGWQPDLVESIEQTSPTEIAFVLKKGQMWSDGFGEITAEDVKFSLERIIDPEMESAIKPDLGSLTGVDVTGTHSGVIRLGTPFAPIWSIALPYLAGTIVCKKAIGHGKRITDAVPPTVAGPYRVAEHRPGDRWVLERNPEFSGPKPDFEKVQIFLIDDEATAEIAFEAGDLDFTRVGLGSIERLRENPPENAKLSEHPSLYYVWVGMNMESPKLKDIRVRQAIQHAIDVPSILEAAYFDVADASTGIIAPGLIGHREESLVAPSADFAKARALLDEAGVDTLDLKLDVLNKSTWTTAAQVIQATLAEVGINLSIGVHESGSFWTLGNEGDGDRWKSLELVLNRFSMTPDPYYATAWFTTEQIGKWNWERFSNEEFDRLHEEAKAETDVAERDRMYKRMQDIMEESGAYRFITHEAAPNLYSTAIKPALRPDSQPLIQFFAKA</sequence>
<dbReference type="Pfam" id="PF00496">
    <property type="entry name" value="SBP_bac_5"/>
    <property type="match status" value="1"/>
</dbReference>
<proteinExistence type="inferred from homology"/>
<dbReference type="GO" id="GO:0043190">
    <property type="term" value="C:ATP-binding cassette (ABC) transporter complex"/>
    <property type="evidence" value="ECO:0007669"/>
    <property type="project" value="InterPro"/>
</dbReference>
<dbReference type="RefSeq" id="WP_160776602.1">
    <property type="nucleotide sequence ID" value="NZ_WUMV01000007.1"/>
</dbReference>
<name>A0A7X3LWJ3_9HYPH</name>
<reference evidence="4 5" key="1">
    <citation type="submission" date="2019-12" db="EMBL/GenBank/DDBJ databases">
        <authorList>
            <person name="Li M."/>
        </authorList>
    </citation>
    <scope>NUCLEOTIDE SEQUENCE [LARGE SCALE GENOMIC DNA]</scope>
    <source>
        <strain evidence="4 5">GBMRC 2046</strain>
    </source>
</reference>
<dbReference type="PROSITE" id="PS51318">
    <property type="entry name" value="TAT"/>
    <property type="match status" value="1"/>
</dbReference>
<dbReference type="InterPro" id="IPR006311">
    <property type="entry name" value="TAT_signal"/>
</dbReference>
<evidence type="ECO:0000313" key="5">
    <source>
        <dbReference type="Proteomes" id="UP000433101"/>
    </source>
</evidence>